<dbReference type="AlphaFoldDB" id="A0A2H3JSW4"/>
<dbReference type="Pfam" id="PF06985">
    <property type="entry name" value="HET"/>
    <property type="match status" value="1"/>
</dbReference>
<evidence type="ECO:0000259" key="1">
    <source>
        <dbReference type="Pfam" id="PF06985"/>
    </source>
</evidence>
<gene>
    <name evidence="2" type="ORF">WOLCODRAFT_143272</name>
</gene>
<dbReference type="PANTHER" id="PTHR33112">
    <property type="entry name" value="DOMAIN PROTEIN, PUTATIVE-RELATED"/>
    <property type="match status" value="1"/>
</dbReference>
<organism evidence="2 3">
    <name type="scientific">Wolfiporia cocos (strain MD-104)</name>
    <name type="common">Brown rot fungus</name>
    <dbReference type="NCBI Taxonomy" id="742152"/>
    <lineage>
        <taxon>Eukaryota</taxon>
        <taxon>Fungi</taxon>
        <taxon>Dikarya</taxon>
        <taxon>Basidiomycota</taxon>
        <taxon>Agaricomycotina</taxon>
        <taxon>Agaricomycetes</taxon>
        <taxon>Polyporales</taxon>
        <taxon>Phaeolaceae</taxon>
        <taxon>Wolfiporia</taxon>
    </lineage>
</organism>
<keyword evidence="3" id="KW-1185">Reference proteome</keyword>
<reference evidence="2 3" key="1">
    <citation type="journal article" date="2012" name="Science">
        <title>The Paleozoic origin of enzymatic lignin decomposition reconstructed from 31 fungal genomes.</title>
        <authorList>
            <person name="Floudas D."/>
            <person name="Binder M."/>
            <person name="Riley R."/>
            <person name="Barry K."/>
            <person name="Blanchette R.A."/>
            <person name="Henrissat B."/>
            <person name="Martinez A.T."/>
            <person name="Otillar R."/>
            <person name="Spatafora J.W."/>
            <person name="Yadav J.S."/>
            <person name="Aerts A."/>
            <person name="Benoit I."/>
            <person name="Boyd A."/>
            <person name="Carlson A."/>
            <person name="Copeland A."/>
            <person name="Coutinho P.M."/>
            <person name="de Vries R.P."/>
            <person name="Ferreira P."/>
            <person name="Findley K."/>
            <person name="Foster B."/>
            <person name="Gaskell J."/>
            <person name="Glotzer D."/>
            <person name="Gorecki P."/>
            <person name="Heitman J."/>
            <person name="Hesse C."/>
            <person name="Hori C."/>
            <person name="Igarashi K."/>
            <person name="Jurgens J.A."/>
            <person name="Kallen N."/>
            <person name="Kersten P."/>
            <person name="Kohler A."/>
            <person name="Kuees U."/>
            <person name="Kumar T.K.A."/>
            <person name="Kuo A."/>
            <person name="LaButti K."/>
            <person name="Larrondo L.F."/>
            <person name="Lindquist E."/>
            <person name="Ling A."/>
            <person name="Lombard V."/>
            <person name="Lucas S."/>
            <person name="Lundell T."/>
            <person name="Martin R."/>
            <person name="McLaughlin D.J."/>
            <person name="Morgenstern I."/>
            <person name="Morin E."/>
            <person name="Murat C."/>
            <person name="Nagy L.G."/>
            <person name="Nolan M."/>
            <person name="Ohm R.A."/>
            <person name="Patyshakuliyeva A."/>
            <person name="Rokas A."/>
            <person name="Ruiz-Duenas F.J."/>
            <person name="Sabat G."/>
            <person name="Salamov A."/>
            <person name="Samejima M."/>
            <person name="Schmutz J."/>
            <person name="Slot J.C."/>
            <person name="St John F."/>
            <person name="Stenlid J."/>
            <person name="Sun H."/>
            <person name="Sun S."/>
            <person name="Syed K."/>
            <person name="Tsang A."/>
            <person name="Wiebenga A."/>
            <person name="Young D."/>
            <person name="Pisabarro A."/>
            <person name="Eastwood D.C."/>
            <person name="Martin F."/>
            <person name="Cullen D."/>
            <person name="Grigoriev I.V."/>
            <person name="Hibbett D.S."/>
        </authorList>
    </citation>
    <scope>NUCLEOTIDE SEQUENCE [LARGE SCALE GENOMIC DNA]</scope>
    <source>
        <strain evidence="2 3">MD-104</strain>
    </source>
</reference>
<dbReference type="Proteomes" id="UP000218811">
    <property type="component" value="Unassembled WGS sequence"/>
</dbReference>
<proteinExistence type="predicted"/>
<accession>A0A2H3JSW4</accession>
<dbReference type="InterPro" id="IPR010730">
    <property type="entry name" value="HET"/>
</dbReference>
<dbReference type="EMBL" id="KB468113">
    <property type="protein sequence ID" value="PCH40878.1"/>
    <property type="molecule type" value="Genomic_DNA"/>
</dbReference>
<dbReference type="OrthoDB" id="5125733at2759"/>
<evidence type="ECO:0000313" key="3">
    <source>
        <dbReference type="Proteomes" id="UP000218811"/>
    </source>
</evidence>
<dbReference type="OMA" id="VQDYTRR"/>
<name>A0A2H3JSW4_WOLCO</name>
<dbReference type="STRING" id="742152.A0A2H3JSW4"/>
<evidence type="ECO:0000313" key="2">
    <source>
        <dbReference type="EMBL" id="PCH40878.1"/>
    </source>
</evidence>
<dbReference type="PANTHER" id="PTHR33112:SF16">
    <property type="entry name" value="HETEROKARYON INCOMPATIBILITY DOMAIN-CONTAINING PROTEIN"/>
    <property type="match status" value="1"/>
</dbReference>
<protein>
    <submittedName>
        <fullName evidence="2">HET-domain-containing protein</fullName>
    </submittedName>
</protein>
<feature type="domain" description="Heterokaryon incompatibility" evidence="1">
    <location>
        <begin position="124"/>
        <end position="270"/>
    </location>
</feature>
<sequence>MATRTPQLRGRSIKLPKEAATGATYWRVTVTNDNSLEQHYLSINTTEDPAAGYIHARPLVTQVSSSSSIRMASECLADCIANHKRCPKPRPNALPTRVIDCTDPGNPRLVITRDQGLSESRHLFAALSYVWGEPQEHSTKKATIDSYTRGIDINLIPQTIKDAIETAHGFGIQYLWVDALCIIQDSREDKAGEIAHMRNIFRDAYLTIIAANAQKVSEGFLQDRPNPAEYARLPFVCPDGRVGTMSLSPVWEQYNHEGEPVNSRAWCFEERLLSPRSLIYASHTLQYHCQTATVNIGDSISAPRASERLPDFMALLDTPSPTFVENDESVEHQLRNAWDDVVQDYTRRALTKPADRLLACSGLVDQFSRFWHGKYLAGLWQRTLITDLLWLKDYQTIYPRPPKYRGPSWSWAAVDGRVVLYSPDSDLDPTRVQVSEGEIIHSEVELEDERRPFGHVVGGKLSLKAILKSLVWDPTAEYPELFVGDDGGKRIPVGSAYVDSLEEDSAGAGMVYAIPLRWSRGFRNAVGLIVVPAVQGWFRRVGYFSSTVEHSPFDGMTPQHITII</sequence>